<name>A0A2Z7BUZ8_9LAMI</name>
<accession>A0A2Z7BUZ8</accession>
<keyword evidence="3" id="KW-1185">Reference proteome</keyword>
<dbReference type="EMBL" id="KV002018">
    <property type="protein sequence ID" value="KZV38224.1"/>
    <property type="molecule type" value="Genomic_DNA"/>
</dbReference>
<gene>
    <name evidence="2" type="ORF">F511_38214</name>
</gene>
<evidence type="ECO:0000313" key="2">
    <source>
        <dbReference type="EMBL" id="KZV38224.1"/>
    </source>
</evidence>
<evidence type="ECO:0000313" key="3">
    <source>
        <dbReference type="Proteomes" id="UP000250235"/>
    </source>
</evidence>
<evidence type="ECO:0000256" key="1">
    <source>
        <dbReference type="SAM" id="MobiDB-lite"/>
    </source>
</evidence>
<organism evidence="2 3">
    <name type="scientific">Dorcoceras hygrometricum</name>
    <dbReference type="NCBI Taxonomy" id="472368"/>
    <lineage>
        <taxon>Eukaryota</taxon>
        <taxon>Viridiplantae</taxon>
        <taxon>Streptophyta</taxon>
        <taxon>Embryophyta</taxon>
        <taxon>Tracheophyta</taxon>
        <taxon>Spermatophyta</taxon>
        <taxon>Magnoliopsida</taxon>
        <taxon>eudicotyledons</taxon>
        <taxon>Gunneridae</taxon>
        <taxon>Pentapetalae</taxon>
        <taxon>asterids</taxon>
        <taxon>lamiids</taxon>
        <taxon>Lamiales</taxon>
        <taxon>Gesneriaceae</taxon>
        <taxon>Didymocarpoideae</taxon>
        <taxon>Trichosporeae</taxon>
        <taxon>Loxocarpinae</taxon>
        <taxon>Dorcoceras</taxon>
    </lineage>
</organism>
<reference evidence="2 3" key="1">
    <citation type="journal article" date="2015" name="Proc. Natl. Acad. Sci. U.S.A.">
        <title>The resurrection genome of Boea hygrometrica: A blueprint for survival of dehydration.</title>
        <authorList>
            <person name="Xiao L."/>
            <person name="Yang G."/>
            <person name="Zhang L."/>
            <person name="Yang X."/>
            <person name="Zhao S."/>
            <person name="Ji Z."/>
            <person name="Zhou Q."/>
            <person name="Hu M."/>
            <person name="Wang Y."/>
            <person name="Chen M."/>
            <person name="Xu Y."/>
            <person name="Jin H."/>
            <person name="Xiao X."/>
            <person name="Hu G."/>
            <person name="Bao F."/>
            <person name="Hu Y."/>
            <person name="Wan P."/>
            <person name="Li L."/>
            <person name="Deng X."/>
            <person name="Kuang T."/>
            <person name="Xiang C."/>
            <person name="Zhu J.K."/>
            <person name="Oliver M.J."/>
            <person name="He Y."/>
        </authorList>
    </citation>
    <scope>NUCLEOTIDE SEQUENCE [LARGE SCALE GENOMIC DNA]</scope>
    <source>
        <strain evidence="3">cv. XS01</strain>
    </source>
</reference>
<feature type="compositionally biased region" description="Polar residues" evidence="1">
    <location>
        <begin position="97"/>
        <end position="126"/>
    </location>
</feature>
<sequence>MVQEYMKLSQSFEEVKAERESRATKAEMFSSSDMQASLTKLATGNEELKSRSQEMLYENQRLPGIISSWTRSSAFLDKLHGAMKPTGDKSHLGCDGNDSSTVETSSTPQLARTKLQTMNFEKSSTG</sequence>
<proteinExistence type="predicted"/>
<feature type="region of interest" description="Disordered" evidence="1">
    <location>
        <begin position="84"/>
        <end position="126"/>
    </location>
</feature>
<dbReference type="AlphaFoldDB" id="A0A2Z7BUZ8"/>
<dbReference type="Proteomes" id="UP000250235">
    <property type="component" value="Unassembled WGS sequence"/>
</dbReference>
<protein>
    <submittedName>
        <fullName evidence="2">Spindle pole body component 110-like</fullName>
    </submittedName>
</protein>